<feature type="transmembrane region" description="Helical" evidence="11">
    <location>
        <begin position="238"/>
        <end position="259"/>
    </location>
</feature>
<feature type="transmembrane region" description="Helical" evidence="11">
    <location>
        <begin position="367"/>
        <end position="387"/>
    </location>
</feature>
<keyword evidence="6" id="KW-0029">Amino-acid transport</keyword>
<evidence type="ECO:0000256" key="7">
    <source>
        <dbReference type="ARBA" id="ARBA00022989"/>
    </source>
</evidence>
<evidence type="ECO:0008006" key="14">
    <source>
        <dbReference type="Google" id="ProtNLM"/>
    </source>
</evidence>
<dbReference type="InterPro" id="IPR052157">
    <property type="entry name" value="BCAA_transport_permease"/>
</dbReference>
<evidence type="ECO:0000313" key="12">
    <source>
        <dbReference type="EMBL" id="GEC25417.1"/>
    </source>
</evidence>
<accession>A0ABQ0RXM1</accession>
<dbReference type="InterPro" id="IPR013784">
    <property type="entry name" value="Carb-bd-like_fold"/>
</dbReference>
<keyword evidence="5 11" id="KW-0812">Transmembrane</keyword>
<feature type="region of interest" description="Disordered" evidence="10">
    <location>
        <begin position="1"/>
        <end position="28"/>
    </location>
</feature>
<keyword evidence="3" id="KW-1003">Cell membrane</keyword>
<keyword evidence="8 11" id="KW-0472">Membrane</keyword>
<name>A0ABQ0RXM1_9PSEU</name>
<comment type="similarity">
    <text evidence="9">Belongs to the binding-protein-dependent transport system permease family. LivHM subfamily.</text>
</comment>
<comment type="caution">
    <text evidence="12">The sequence shown here is derived from an EMBL/GenBank/DDBJ whole genome shotgun (WGS) entry which is preliminary data.</text>
</comment>
<dbReference type="Proteomes" id="UP000320693">
    <property type="component" value="Unassembled WGS sequence"/>
</dbReference>
<feature type="transmembrane region" description="Helical" evidence="11">
    <location>
        <begin position="321"/>
        <end position="338"/>
    </location>
</feature>
<dbReference type="PANTHER" id="PTHR11795">
    <property type="entry name" value="BRANCHED-CHAIN AMINO ACID TRANSPORT SYSTEM PERMEASE PROTEIN LIVH"/>
    <property type="match status" value="1"/>
</dbReference>
<sequence>MSPPRTPRRERADSAGTVRAGAGPRRPSVPATARWLIGLLVVLVGGLALSGTALAATTTPPATPQAVSQATAAPAQQTDGIEVSGTLRDQDGEPLAGVTITAELDGAPAGEATSEATGRWELTVPSAGSYTFRLDESTLPPGTEVLQGETVREVSDGALNTVVFRFGEEVAGGAGGGFAMFLRLLVDGIRFGLVIGIAAVGLSLIFGTTGLTNFAHGEMVTIGAVVAWFINVGGGVQLIPATIIAMLVGALLGAANELGIWRRLRRRGAGLIAQLVVSIGLGIALRYLVLIIFGGRSESFADYTAQTVRNYGPIALTDKDLSAIIVSIVVLVGVALLLQKTRIGKAMRAVSDNRDLAASSGINVDRVILFVWMLGGALATLGGVLFALSELSSTVQYEMGFRLLLLMFAGVILGGLGTAYGALIGCLIVGVLVQLSTLVLPLDLKYLGGLAVLIVILVFRPQGLLGSKARIG</sequence>
<evidence type="ECO:0000313" key="13">
    <source>
        <dbReference type="Proteomes" id="UP000320693"/>
    </source>
</evidence>
<dbReference type="SUPFAM" id="SSF49452">
    <property type="entry name" value="Starch-binding domain-like"/>
    <property type="match status" value="1"/>
</dbReference>
<feature type="transmembrane region" description="Helical" evidence="11">
    <location>
        <begin position="446"/>
        <end position="465"/>
    </location>
</feature>
<dbReference type="CDD" id="cd06582">
    <property type="entry name" value="TM_PBP1_LivH_like"/>
    <property type="match status" value="1"/>
</dbReference>
<feature type="transmembrane region" description="Helical" evidence="11">
    <location>
        <begin position="271"/>
        <end position="293"/>
    </location>
</feature>
<dbReference type="Pfam" id="PF02653">
    <property type="entry name" value="BPD_transp_2"/>
    <property type="match status" value="1"/>
</dbReference>
<dbReference type="PANTHER" id="PTHR11795:SF371">
    <property type="entry name" value="HIGH-AFFINITY BRANCHED-CHAIN AMINO ACID TRANSPORT SYSTEM PERMEASE PROTEIN LIVH"/>
    <property type="match status" value="1"/>
</dbReference>
<feature type="transmembrane region" description="Helical" evidence="11">
    <location>
        <begin position="188"/>
        <end position="207"/>
    </location>
</feature>
<protein>
    <recommendedName>
        <fullName evidence="14">Branched-chain amino acid transport system permease protein</fullName>
    </recommendedName>
</protein>
<dbReference type="Gene3D" id="2.60.40.1120">
    <property type="entry name" value="Carboxypeptidase-like, regulatory domain"/>
    <property type="match status" value="1"/>
</dbReference>
<evidence type="ECO:0000256" key="2">
    <source>
        <dbReference type="ARBA" id="ARBA00022448"/>
    </source>
</evidence>
<reference evidence="12 13" key="1">
    <citation type="submission" date="2019-06" db="EMBL/GenBank/DDBJ databases">
        <title>Whole genome shotgun sequence of Pseudonocardia saturnea NBRC 14499.</title>
        <authorList>
            <person name="Hosoyama A."/>
            <person name="Uohara A."/>
            <person name="Ohji S."/>
            <person name="Ichikawa N."/>
        </authorList>
    </citation>
    <scope>NUCLEOTIDE SEQUENCE [LARGE SCALE GENOMIC DNA]</scope>
    <source>
        <strain evidence="12 13">NBRC 14499</strain>
    </source>
</reference>
<proteinExistence type="inferred from homology"/>
<keyword evidence="4" id="KW-0997">Cell inner membrane</keyword>
<evidence type="ECO:0000256" key="11">
    <source>
        <dbReference type="SAM" id="Phobius"/>
    </source>
</evidence>
<keyword evidence="2" id="KW-0813">Transport</keyword>
<dbReference type="Pfam" id="PF13620">
    <property type="entry name" value="CarboxypepD_reg"/>
    <property type="match status" value="1"/>
</dbReference>
<keyword evidence="13" id="KW-1185">Reference proteome</keyword>
<evidence type="ECO:0000256" key="10">
    <source>
        <dbReference type="SAM" id="MobiDB-lite"/>
    </source>
</evidence>
<keyword evidence="7 11" id="KW-1133">Transmembrane helix</keyword>
<dbReference type="EMBL" id="BJNH01000024">
    <property type="protein sequence ID" value="GEC25417.1"/>
    <property type="molecule type" value="Genomic_DNA"/>
</dbReference>
<evidence type="ECO:0000256" key="9">
    <source>
        <dbReference type="ARBA" id="ARBA00037998"/>
    </source>
</evidence>
<gene>
    <name evidence="12" type="ORF">PSA01_24460</name>
</gene>
<evidence type="ECO:0000256" key="4">
    <source>
        <dbReference type="ARBA" id="ARBA00022519"/>
    </source>
</evidence>
<dbReference type="InterPro" id="IPR001851">
    <property type="entry name" value="ABC_transp_permease"/>
</dbReference>
<organism evidence="12 13">
    <name type="scientific">Pseudonocardia saturnea</name>
    <dbReference type="NCBI Taxonomy" id="33909"/>
    <lineage>
        <taxon>Bacteria</taxon>
        <taxon>Bacillati</taxon>
        <taxon>Actinomycetota</taxon>
        <taxon>Actinomycetes</taxon>
        <taxon>Pseudonocardiales</taxon>
        <taxon>Pseudonocardiaceae</taxon>
        <taxon>Pseudonocardia</taxon>
    </lineage>
</organism>
<feature type="transmembrane region" description="Helical" evidence="11">
    <location>
        <begin position="35"/>
        <end position="56"/>
    </location>
</feature>
<feature type="region of interest" description="Disordered" evidence="10">
    <location>
        <begin position="57"/>
        <end position="78"/>
    </location>
</feature>
<evidence type="ECO:0000256" key="3">
    <source>
        <dbReference type="ARBA" id="ARBA00022475"/>
    </source>
</evidence>
<evidence type="ECO:0000256" key="8">
    <source>
        <dbReference type="ARBA" id="ARBA00023136"/>
    </source>
</evidence>
<evidence type="ECO:0000256" key="5">
    <source>
        <dbReference type="ARBA" id="ARBA00022692"/>
    </source>
</evidence>
<comment type="subcellular location">
    <subcellularLocation>
        <location evidence="1">Cell membrane</location>
        <topology evidence="1">Multi-pass membrane protein</topology>
    </subcellularLocation>
</comment>
<dbReference type="RefSeq" id="WP_232021567.1">
    <property type="nucleotide sequence ID" value="NZ_BJNH01000024.1"/>
</dbReference>
<evidence type="ECO:0000256" key="6">
    <source>
        <dbReference type="ARBA" id="ARBA00022970"/>
    </source>
</evidence>
<evidence type="ECO:0000256" key="1">
    <source>
        <dbReference type="ARBA" id="ARBA00004651"/>
    </source>
</evidence>